<keyword evidence="1" id="KW-0479">Metal-binding</keyword>
<dbReference type="OrthoDB" id="7477527at2759"/>
<dbReference type="eggNOG" id="KOG0017">
    <property type="taxonomic scope" value="Eukaryota"/>
</dbReference>
<dbReference type="InParanoid" id="A0A1X7UTU3"/>
<dbReference type="AlphaFoldDB" id="A0A1X7UTU3"/>
<dbReference type="InterPro" id="IPR043128">
    <property type="entry name" value="Rev_trsase/Diguanyl_cyclase"/>
</dbReference>
<accession>A0A1X7UTU3</accession>
<reference evidence="4" key="1">
    <citation type="submission" date="2017-05" db="UniProtKB">
        <authorList>
            <consortium name="EnsemblMetazoa"/>
        </authorList>
    </citation>
    <scope>IDENTIFICATION</scope>
</reference>
<evidence type="ECO:0000256" key="1">
    <source>
        <dbReference type="PROSITE-ProRule" id="PRU00047"/>
    </source>
</evidence>
<dbReference type="CDD" id="cd03714">
    <property type="entry name" value="RT_DIRS1"/>
    <property type="match status" value="1"/>
</dbReference>
<dbReference type="Pfam" id="PF00078">
    <property type="entry name" value="RVT_1"/>
    <property type="match status" value="1"/>
</dbReference>
<dbReference type="SUPFAM" id="SSF57756">
    <property type="entry name" value="Retrovirus zinc finger-like domains"/>
    <property type="match status" value="1"/>
</dbReference>
<dbReference type="InterPro" id="IPR052055">
    <property type="entry name" value="Hepadnavirus_pol/RT"/>
</dbReference>
<evidence type="ECO:0000313" key="4">
    <source>
        <dbReference type="EnsemblMetazoa" id="Aqu2.1.30944_001"/>
    </source>
</evidence>
<dbReference type="PROSITE" id="PS50878">
    <property type="entry name" value="RT_POL"/>
    <property type="match status" value="1"/>
</dbReference>
<dbReference type="PANTHER" id="PTHR33050:SF7">
    <property type="entry name" value="RIBONUCLEASE H"/>
    <property type="match status" value="1"/>
</dbReference>
<evidence type="ECO:0000259" key="2">
    <source>
        <dbReference type="PROSITE" id="PS50158"/>
    </source>
</evidence>
<dbReference type="OMA" id="ENDGCKI"/>
<dbReference type="GO" id="GO:0008270">
    <property type="term" value="F:zinc ion binding"/>
    <property type="evidence" value="ECO:0007669"/>
    <property type="project" value="UniProtKB-KW"/>
</dbReference>
<dbReference type="PANTHER" id="PTHR33050">
    <property type="entry name" value="REVERSE TRANSCRIPTASE DOMAIN-CONTAINING PROTEIN"/>
    <property type="match status" value="1"/>
</dbReference>
<name>A0A1X7UTU3_AMPQE</name>
<dbReference type="SMART" id="SM00343">
    <property type="entry name" value="ZnF_C2HC"/>
    <property type="match status" value="1"/>
</dbReference>
<dbReference type="InterPro" id="IPR000477">
    <property type="entry name" value="RT_dom"/>
</dbReference>
<keyword evidence="1" id="KW-0862">Zinc</keyword>
<dbReference type="PROSITE" id="PS50158">
    <property type="entry name" value="ZF_CCHC"/>
    <property type="match status" value="1"/>
</dbReference>
<protein>
    <recommendedName>
        <fullName evidence="5">CCHC-type domain-containing protein</fullName>
    </recommendedName>
</protein>
<feature type="domain" description="CCHC-type" evidence="2">
    <location>
        <begin position="174"/>
        <end position="189"/>
    </location>
</feature>
<proteinExistence type="predicted"/>
<sequence length="516" mass="58305">MSLLRPSRRNEKQFRFNEEVTEKVEDCEKELASIEVPADAAEVNVPVRVLEKAKEAIKESKKIIYDRQKLIKIADRSEFGWGVVHEYQSDELAENSEDEKKLSKAEKAADQKAQKKKKAAAGKVNKVPFQQAPRMAEWWRSRSVWSQSPPYASNSFNRSASASTSGPRQVIGPCFACGELGHLRSSCPKTASGAPAAAKYPFIREDERSVELSGEYSSESQGEVLGSRYWEYDSSAINVKGRIKSCSEFWVDTLQCSQFVSEIVAQGYMLPFVSLPEPRMFLNQKSVLTESGFVKKAVANLHRDGCVRRVMEQPRVCSPLLVVTSRSGKQRLVINLRYINKFLWKDKFKYEDMHTALAYFEVGHFVNTFDLKSGYHHIDIYRDFQQYLGFQWEGEYFPFTVLPFGLSTACYVFTKVLRPLVKYWRSNGIKALLYIDDGIIISPDMTAAISNIQFVRQPVAAAGLVINEEKSCWASSQVGVWLGFNIDLALGELAVPEDKIQQLTGLLIAAQSQDTI</sequence>
<dbReference type="Gene3D" id="3.30.70.270">
    <property type="match status" value="1"/>
</dbReference>
<dbReference type="EnsemblMetazoa" id="Aqu2.1.30944_001">
    <property type="protein sequence ID" value="Aqu2.1.30944_001"/>
    <property type="gene ID" value="Aqu2.1.30944"/>
</dbReference>
<dbReference type="InterPro" id="IPR001878">
    <property type="entry name" value="Znf_CCHC"/>
</dbReference>
<dbReference type="SUPFAM" id="SSF56672">
    <property type="entry name" value="DNA/RNA polymerases"/>
    <property type="match status" value="1"/>
</dbReference>
<evidence type="ECO:0008006" key="5">
    <source>
        <dbReference type="Google" id="ProtNLM"/>
    </source>
</evidence>
<dbReference type="Pfam" id="PF00098">
    <property type="entry name" value="zf-CCHC"/>
    <property type="match status" value="1"/>
</dbReference>
<keyword evidence="1" id="KW-0863">Zinc-finger</keyword>
<dbReference type="InterPro" id="IPR036875">
    <property type="entry name" value="Znf_CCHC_sf"/>
</dbReference>
<organism evidence="4">
    <name type="scientific">Amphimedon queenslandica</name>
    <name type="common">Sponge</name>
    <dbReference type="NCBI Taxonomy" id="400682"/>
    <lineage>
        <taxon>Eukaryota</taxon>
        <taxon>Metazoa</taxon>
        <taxon>Porifera</taxon>
        <taxon>Demospongiae</taxon>
        <taxon>Heteroscleromorpha</taxon>
        <taxon>Haplosclerida</taxon>
        <taxon>Niphatidae</taxon>
        <taxon>Amphimedon</taxon>
    </lineage>
</organism>
<dbReference type="Gene3D" id="3.10.10.10">
    <property type="entry name" value="HIV Type 1 Reverse Transcriptase, subunit A, domain 1"/>
    <property type="match status" value="1"/>
</dbReference>
<evidence type="ECO:0000259" key="3">
    <source>
        <dbReference type="PROSITE" id="PS50878"/>
    </source>
</evidence>
<dbReference type="GO" id="GO:0003676">
    <property type="term" value="F:nucleic acid binding"/>
    <property type="evidence" value="ECO:0007669"/>
    <property type="project" value="InterPro"/>
</dbReference>
<dbReference type="InterPro" id="IPR043502">
    <property type="entry name" value="DNA/RNA_pol_sf"/>
</dbReference>
<feature type="domain" description="Reverse transcriptase" evidence="3">
    <location>
        <begin position="304"/>
        <end position="486"/>
    </location>
</feature>